<evidence type="ECO:0000256" key="2">
    <source>
        <dbReference type="SAM" id="Phobius"/>
    </source>
</evidence>
<dbReference type="AlphaFoldDB" id="A0A2C6MHU1"/>
<dbReference type="EMBL" id="AWQQ01000024">
    <property type="protein sequence ID" value="PHJ39344.1"/>
    <property type="molecule type" value="Genomic_DNA"/>
</dbReference>
<keyword evidence="4" id="KW-1185">Reference proteome</keyword>
<keyword evidence="2" id="KW-0812">Transmembrane</keyword>
<evidence type="ECO:0000313" key="3">
    <source>
        <dbReference type="EMBL" id="PHJ39344.1"/>
    </source>
</evidence>
<organism evidence="3 4">
    <name type="scientific">Desulforamulus profundi</name>
    <dbReference type="NCBI Taxonomy" id="1383067"/>
    <lineage>
        <taxon>Bacteria</taxon>
        <taxon>Bacillati</taxon>
        <taxon>Bacillota</taxon>
        <taxon>Clostridia</taxon>
        <taxon>Eubacteriales</taxon>
        <taxon>Peptococcaceae</taxon>
        <taxon>Desulforamulus</taxon>
    </lineage>
</organism>
<gene>
    <name evidence="3" type="ORF">P378_03775</name>
</gene>
<keyword evidence="1" id="KW-0175">Coiled coil</keyword>
<keyword evidence="2" id="KW-1133">Transmembrane helix</keyword>
<proteinExistence type="predicted"/>
<dbReference type="RefSeq" id="WP_099082256.1">
    <property type="nucleotide sequence ID" value="NZ_AWQQ01000024.1"/>
</dbReference>
<feature type="transmembrane region" description="Helical" evidence="2">
    <location>
        <begin position="6"/>
        <end position="28"/>
    </location>
</feature>
<accession>A0A2C6MHU1</accession>
<dbReference type="Proteomes" id="UP000222564">
    <property type="component" value="Unassembled WGS sequence"/>
</dbReference>
<reference evidence="3 4" key="1">
    <citation type="submission" date="2013-09" db="EMBL/GenBank/DDBJ databases">
        <title>Biodegradation of hydrocarbons in the deep terrestrial subsurface : characterization of a microbial consortium composed of two Desulfotomaculum species originating from a deep geological formation.</title>
        <authorList>
            <person name="Aullo T."/>
            <person name="Berlendis S."/>
            <person name="Lascourreges J.-F."/>
            <person name="Dessort D."/>
            <person name="Saint-Laurent S."/>
            <person name="Schraauwers B."/>
            <person name="Mas J."/>
            <person name="Magot M."/>
            <person name="Ranchou-Peyruse A."/>
        </authorList>
    </citation>
    <scope>NUCLEOTIDE SEQUENCE [LARGE SCALE GENOMIC DNA]</scope>
    <source>
        <strain evidence="3 4">Bs107</strain>
    </source>
</reference>
<name>A0A2C6MHU1_9FIRM</name>
<sequence>MYHQPFAGQGILFWIVVFIFIAVLTYLFTRGKEQPRDEGPNEEELAARVFPNMSGEVKLLREEINQLRNELSVLKNKVEKD</sequence>
<protein>
    <submittedName>
        <fullName evidence="3">Uncharacterized protein</fullName>
    </submittedName>
</protein>
<comment type="caution">
    <text evidence="3">The sequence shown here is derived from an EMBL/GenBank/DDBJ whole genome shotgun (WGS) entry which is preliminary data.</text>
</comment>
<keyword evidence="2" id="KW-0472">Membrane</keyword>
<feature type="coiled-coil region" evidence="1">
    <location>
        <begin position="50"/>
        <end position="77"/>
    </location>
</feature>
<evidence type="ECO:0000256" key="1">
    <source>
        <dbReference type="SAM" id="Coils"/>
    </source>
</evidence>
<evidence type="ECO:0000313" key="4">
    <source>
        <dbReference type="Proteomes" id="UP000222564"/>
    </source>
</evidence>